<reference evidence="1" key="1">
    <citation type="journal article" date="2014" name="Int. J. Syst. Evol. Microbiol.">
        <title>Complete genome sequence of Corynebacterium casei LMG S-19264T (=DSM 44701T), isolated from a smear-ripened cheese.</title>
        <authorList>
            <consortium name="US DOE Joint Genome Institute (JGI-PGF)"/>
            <person name="Walter F."/>
            <person name="Albersmeier A."/>
            <person name="Kalinowski J."/>
            <person name="Ruckert C."/>
        </authorList>
    </citation>
    <scope>NUCLEOTIDE SEQUENCE</scope>
    <source>
        <strain evidence="1">JCM 19596</strain>
    </source>
</reference>
<dbReference type="EMBL" id="BMPG01000001">
    <property type="protein sequence ID" value="GGL55258.1"/>
    <property type="molecule type" value="Genomic_DNA"/>
</dbReference>
<dbReference type="Proteomes" id="UP000607197">
    <property type="component" value="Unassembled WGS sequence"/>
</dbReference>
<accession>A0A830F4Y0</accession>
<comment type="caution">
    <text evidence="1">The sequence shown here is derived from an EMBL/GenBank/DDBJ whole genome shotgun (WGS) entry which is preliminary data.</text>
</comment>
<sequence>MSDDVQFGSDTEREANRYWAECGTCDRVLLSTDGTTEGYDRCEDALADHIDDGTACHGGRVMAEGPGGEWRAL</sequence>
<dbReference type="OrthoDB" id="383568at2157"/>
<gene>
    <name evidence="1" type="ORF">GCM10009039_11720</name>
</gene>
<proteinExistence type="predicted"/>
<protein>
    <submittedName>
        <fullName evidence="1">Uncharacterized protein</fullName>
    </submittedName>
</protein>
<dbReference type="AlphaFoldDB" id="A0A830F4Y0"/>
<organism evidence="1 2">
    <name type="scientific">Halocalculus aciditolerans</name>
    <dbReference type="NCBI Taxonomy" id="1383812"/>
    <lineage>
        <taxon>Archaea</taxon>
        <taxon>Methanobacteriati</taxon>
        <taxon>Methanobacteriota</taxon>
        <taxon>Stenosarchaea group</taxon>
        <taxon>Halobacteria</taxon>
        <taxon>Halobacteriales</taxon>
        <taxon>Halobacteriaceae</taxon>
        <taxon>Halocalculus</taxon>
    </lineage>
</organism>
<reference evidence="1" key="2">
    <citation type="submission" date="2020-09" db="EMBL/GenBank/DDBJ databases">
        <authorList>
            <person name="Sun Q."/>
            <person name="Ohkuma M."/>
        </authorList>
    </citation>
    <scope>NUCLEOTIDE SEQUENCE</scope>
    <source>
        <strain evidence="1">JCM 19596</strain>
    </source>
</reference>
<evidence type="ECO:0000313" key="1">
    <source>
        <dbReference type="EMBL" id="GGL55258.1"/>
    </source>
</evidence>
<name>A0A830F4Y0_9EURY</name>
<dbReference type="RefSeq" id="WP_188976789.1">
    <property type="nucleotide sequence ID" value="NZ_BMPG01000001.1"/>
</dbReference>
<evidence type="ECO:0000313" key="2">
    <source>
        <dbReference type="Proteomes" id="UP000607197"/>
    </source>
</evidence>
<keyword evidence="2" id="KW-1185">Reference proteome</keyword>